<dbReference type="STRING" id="371042.NG99_02645"/>
<dbReference type="NCBIfam" id="NF045926">
    <property type="entry name" value="STM2901_fam"/>
    <property type="match status" value="1"/>
</dbReference>
<comment type="caution">
    <text evidence="1">The sequence shown here is derived from an EMBL/GenBank/DDBJ whole genome shotgun (WGS) entry which is preliminary data.</text>
</comment>
<accession>A0A0A4ACR5</accession>
<protein>
    <submittedName>
        <fullName evidence="1">Membrane protein</fullName>
    </submittedName>
</protein>
<dbReference type="Pfam" id="PF26636">
    <property type="entry name" value="DUF8209"/>
    <property type="match status" value="1"/>
</dbReference>
<dbReference type="AlphaFoldDB" id="A0A0A4ACR5"/>
<keyword evidence="2" id="KW-1185">Reference proteome</keyword>
<organism evidence="1 2">
    <name type="scientific">Erwinia typographi</name>
    <dbReference type="NCBI Taxonomy" id="371042"/>
    <lineage>
        <taxon>Bacteria</taxon>
        <taxon>Pseudomonadati</taxon>
        <taxon>Pseudomonadota</taxon>
        <taxon>Gammaproteobacteria</taxon>
        <taxon>Enterobacterales</taxon>
        <taxon>Erwiniaceae</taxon>
        <taxon>Erwinia</taxon>
    </lineage>
</organism>
<dbReference type="OrthoDB" id="8815988at2"/>
<dbReference type="RefSeq" id="WP_034888103.1">
    <property type="nucleotide sequence ID" value="NZ_JRUQ01000008.1"/>
</dbReference>
<sequence length="152" mass="16726">MDTTEELNGTYFYAGRPNLKANELLFMIFCEEFAEQVGVDDFAAIAAIVSGLNILSTRGKFAGATPGTSIASRGARRVFPKAKFPWGVELPTVIGGYPPRTLRVIMTHRVSTFIGRAIPVVGWVLLSKDVAQITYRTITHYNSVARGTDKIW</sequence>
<name>A0A0A4ACR5_9GAMM</name>
<dbReference type="InterPro" id="IPR058064">
    <property type="entry name" value="STM2901-like"/>
</dbReference>
<dbReference type="Proteomes" id="UP000030351">
    <property type="component" value="Unassembled WGS sequence"/>
</dbReference>
<gene>
    <name evidence="1" type="ORF">NG99_02645</name>
</gene>
<dbReference type="eggNOG" id="ENOG502ZUFT">
    <property type="taxonomic scope" value="Bacteria"/>
</dbReference>
<evidence type="ECO:0000313" key="1">
    <source>
        <dbReference type="EMBL" id="KGT95648.1"/>
    </source>
</evidence>
<dbReference type="EMBL" id="JRUQ01000008">
    <property type="protein sequence ID" value="KGT95648.1"/>
    <property type="molecule type" value="Genomic_DNA"/>
</dbReference>
<proteinExistence type="predicted"/>
<evidence type="ECO:0000313" key="2">
    <source>
        <dbReference type="Proteomes" id="UP000030351"/>
    </source>
</evidence>
<dbReference type="InterPro" id="IPR058522">
    <property type="entry name" value="DUF8209"/>
</dbReference>
<reference evidence="1 2" key="1">
    <citation type="submission" date="2014-10" db="EMBL/GenBank/DDBJ databases">
        <title>Genome sequence of Erwinia typographi M043b.</title>
        <authorList>
            <person name="Chan K.-G."/>
            <person name="Tan W.-S."/>
        </authorList>
    </citation>
    <scope>NUCLEOTIDE SEQUENCE [LARGE SCALE GENOMIC DNA]</scope>
    <source>
        <strain evidence="1 2">M043b</strain>
    </source>
</reference>